<dbReference type="InterPro" id="IPR001611">
    <property type="entry name" value="Leu-rich_rpt"/>
</dbReference>
<comment type="subcellular location">
    <subcellularLocation>
        <location evidence="1">Cell membrane</location>
        <topology evidence="1">Single-pass membrane protein</topology>
    </subcellularLocation>
    <subcellularLocation>
        <location evidence="2">Membrane</location>
        <topology evidence="2">Single-pass type I membrane protein</topology>
    </subcellularLocation>
</comment>
<feature type="transmembrane region" description="Helical" evidence="23">
    <location>
        <begin position="601"/>
        <end position="625"/>
    </location>
</feature>
<accession>A0AA88RQC4</accession>
<dbReference type="SUPFAM" id="SSF56112">
    <property type="entry name" value="Protein kinase-like (PK-like)"/>
    <property type="match status" value="3"/>
</dbReference>
<feature type="transmembrane region" description="Helical" evidence="23">
    <location>
        <begin position="2335"/>
        <end position="2358"/>
    </location>
</feature>
<dbReference type="Proteomes" id="UP001187471">
    <property type="component" value="Unassembled WGS sequence"/>
</dbReference>
<keyword evidence="16 23" id="KW-0472">Membrane</keyword>
<comment type="catalytic activity">
    <reaction evidence="20">
        <text>L-seryl-[protein] + ATP = O-phospho-L-seryl-[protein] + ADP + H(+)</text>
        <dbReference type="Rhea" id="RHEA:17989"/>
        <dbReference type="Rhea" id="RHEA-COMP:9863"/>
        <dbReference type="Rhea" id="RHEA-COMP:11604"/>
        <dbReference type="ChEBI" id="CHEBI:15378"/>
        <dbReference type="ChEBI" id="CHEBI:29999"/>
        <dbReference type="ChEBI" id="CHEBI:30616"/>
        <dbReference type="ChEBI" id="CHEBI:83421"/>
        <dbReference type="ChEBI" id="CHEBI:456216"/>
        <dbReference type="EC" id="2.7.11.1"/>
    </reaction>
</comment>
<dbReference type="FunFam" id="1.10.510.10:FF:000358">
    <property type="entry name" value="Putative leucine-rich repeat receptor-like serine/threonine-protein kinase"/>
    <property type="match status" value="1"/>
</dbReference>
<dbReference type="SUPFAM" id="SSF52058">
    <property type="entry name" value="L domain-like"/>
    <property type="match status" value="3"/>
</dbReference>
<dbReference type="PANTHER" id="PTHR45974">
    <property type="entry name" value="RECEPTOR-LIKE PROTEIN 55"/>
    <property type="match status" value="1"/>
</dbReference>
<dbReference type="InterPro" id="IPR001245">
    <property type="entry name" value="Ser-Thr/Tyr_kinase_cat_dom"/>
</dbReference>
<keyword evidence="10 24" id="KW-0732">Signal</keyword>
<dbReference type="Gene3D" id="1.10.510.10">
    <property type="entry name" value="Transferase(Phosphotransferase) domain 1"/>
    <property type="match status" value="3"/>
</dbReference>
<evidence type="ECO:0000256" key="7">
    <source>
        <dbReference type="ARBA" id="ARBA00022614"/>
    </source>
</evidence>
<dbReference type="FunFam" id="3.80.10.10:FF:000041">
    <property type="entry name" value="LRR receptor-like serine/threonine-protein kinase ERECTA"/>
    <property type="match status" value="1"/>
</dbReference>
<keyword evidence="8" id="KW-0808">Transferase</keyword>
<dbReference type="CDD" id="cd14066">
    <property type="entry name" value="STKc_IRAK"/>
    <property type="match status" value="3"/>
</dbReference>
<dbReference type="Pfam" id="PF07714">
    <property type="entry name" value="PK_Tyr_Ser-Thr"/>
    <property type="match status" value="1"/>
</dbReference>
<dbReference type="PROSITE" id="PS00108">
    <property type="entry name" value="PROTEIN_KINASE_ST"/>
    <property type="match status" value="3"/>
</dbReference>
<dbReference type="InterPro" id="IPR017441">
    <property type="entry name" value="Protein_kinase_ATP_BS"/>
</dbReference>
<evidence type="ECO:0000256" key="4">
    <source>
        <dbReference type="ARBA" id="ARBA00022475"/>
    </source>
</evidence>
<keyword evidence="11" id="KW-0677">Repeat</keyword>
<proteinExistence type="predicted"/>
<evidence type="ECO:0000256" key="12">
    <source>
        <dbReference type="ARBA" id="ARBA00022741"/>
    </source>
</evidence>
<feature type="region of interest" description="Disordered" evidence="22">
    <location>
        <begin position="1838"/>
        <end position="1866"/>
    </location>
</feature>
<feature type="compositionally biased region" description="Low complexity" evidence="22">
    <location>
        <begin position="1845"/>
        <end position="1855"/>
    </location>
</feature>
<dbReference type="FunFam" id="1.10.510.10:FF:000453">
    <property type="entry name" value="LRR receptor-like serine/threonine-protein kinase HSL2"/>
    <property type="match status" value="2"/>
</dbReference>
<evidence type="ECO:0000256" key="19">
    <source>
        <dbReference type="ARBA" id="ARBA00047899"/>
    </source>
</evidence>
<gene>
    <name evidence="26" type="ORF">RJ640_019277</name>
</gene>
<evidence type="ECO:0000256" key="11">
    <source>
        <dbReference type="ARBA" id="ARBA00022737"/>
    </source>
</evidence>
<keyword evidence="27" id="KW-1185">Reference proteome</keyword>
<dbReference type="FunFam" id="3.30.200.20:FF:000328">
    <property type="entry name" value="Leucine-rich repeat protein kinase family protein"/>
    <property type="match status" value="2"/>
</dbReference>
<evidence type="ECO:0000256" key="5">
    <source>
        <dbReference type="ARBA" id="ARBA00022527"/>
    </source>
</evidence>
<organism evidence="26 27">
    <name type="scientific">Escallonia rubra</name>
    <dbReference type="NCBI Taxonomy" id="112253"/>
    <lineage>
        <taxon>Eukaryota</taxon>
        <taxon>Viridiplantae</taxon>
        <taxon>Streptophyta</taxon>
        <taxon>Embryophyta</taxon>
        <taxon>Tracheophyta</taxon>
        <taxon>Spermatophyta</taxon>
        <taxon>Magnoliopsida</taxon>
        <taxon>eudicotyledons</taxon>
        <taxon>Gunneridae</taxon>
        <taxon>Pentapetalae</taxon>
        <taxon>asterids</taxon>
        <taxon>campanulids</taxon>
        <taxon>Escalloniales</taxon>
        <taxon>Escalloniaceae</taxon>
        <taxon>Escallonia</taxon>
    </lineage>
</organism>
<evidence type="ECO:0000256" key="20">
    <source>
        <dbReference type="ARBA" id="ARBA00048679"/>
    </source>
</evidence>
<dbReference type="PANTHER" id="PTHR45974:SF266">
    <property type="entry name" value="LEUCINE-RICH REPEAT RECEPTOR PROTEIN KINASE HPCA1"/>
    <property type="match status" value="1"/>
</dbReference>
<feature type="chain" id="PRO_5041720072" description="non-specific serine/threonine protein kinase" evidence="24">
    <location>
        <begin position="22"/>
        <end position="2762"/>
    </location>
</feature>
<dbReference type="EMBL" id="JAVXUO010000292">
    <property type="protein sequence ID" value="KAK2993637.1"/>
    <property type="molecule type" value="Genomic_DNA"/>
</dbReference>
<dbReference type="FunFam" id="3.30.200.20:FF:000039">
    <property type="entry name" value="receptor-like protein kinase FERONIA"/>
    <property type="match status" value="1"/>
</dbReference>
<feature type="signal peptide" evidence="24">
    <location>
        <begin position="1"/>
        <end position="21"/>
    </location>
</feature>
<keyword evidence="12 21" id="KW-0547">Nucleotide-binding</keyword>
<dbReference type="GO" id="GO:0004674">
    <property type="term" value="F:protein serine/threonine kinase activity"/>
    <property type="evidence" value="ECO:0007669"/>
    <property type="project" value="UniProtKB-KW"/>
</dbReference>
<comment type="catalytic activity">
    <reaction evidence="19">
        <text>L-threonyl-[protein] + ATP = O-phospho-L-threonyl-[protein] + ADP + H(+)</text>
        <dbReference type="Rhea" id="RHEA:46608"/>
        <dbReference type="Rhea" id="RHEA-COMP:11060"/>
        <dbReference type="Rhea" id="RHEA-COMP:11605"/>
        <dbReference type="ChEBI" id="CHEBI:15378"/>
        <dbReference type="ChEBI" id="CHEBI:30013"/>
        <dbReference type="ChEBI" id="CHEBI:30616"/>
        <dbReference type="ChEBI" id="CHEBI:61977"/>
        <dbReference type="ChEBI" id="CHEBI:456216"/>
        <dbReference type="EC" id="2.7.11.1"/>
    </reaction>
</comment>
<dbReference type="FunFam" id="3.80.10.10:FF:000363">
    <property type="entry name" value="Leucine-rich repeat family protein"/>
    <property type="match status" value="2"/>
</dbReference>
<evidence type="ECO:0000256" key="8">
    <source>
        <dbReference type="ARBA" id="ARBA00022679"/>
    </source>
</evidence>
<evidence type="ECO:0000256" key="21">
    <source>
        <dbReference type="PROSITE-ProRule" id="PRU10141"/>
    </source>
</evidence>
<evidence type="ECO:0000256" key="10">
    <source>
        <dbReference type="ARBA" id="ARBA00022729"/>
    </source>
</evidence>
<dbReference type="SMART" id="SM00220">
    <property type="entry name" value="S_TKc"/>
    <property type="match status" value="3"/>
</dbReference>
<keyword evidence="9 23" id="KW-0812">Transmembrane</keyword>
<evidence type="ECO:0000256" key="6">
    <source>
        <dbReference type="ARBA" id="ARBA00022553"/>
    </source>
</evidence>
<keyword evidence="17" id="KW-0675">Receptor</keyword>
<dbReference type="GO" id="GO:0005524">
    <property type="term" value="F:ATP binding"/>
    <property type="evidence" value="ECO:0007669"/>
    <property type="project" value="UniProtKB-UniRule"/>
</dbReference>
<dbReference type="InterPro" id="IPR000719">
    <property type="entry name" value="Prot_kinase_dom"/>
</dbReference>
<dbReference type="InterPro" id="IPR008271">
    <property type="entry name" value="Ser/Thr_kinase_AS"/>
</dbReference>
<dbReference type="InterPro" id="IPR055414">
    <property type="entry name" value="LRR_R13L4/SHOC2-like"/>
</dbReference>
<evidence type="ECO:0000313" key="27">
    <source>
        <dbReference type="Proteomes" id="UP001187471"/>
    </source>
</evidence>
<feature type="domain" description="Protein kinase" evidence="25">
    <location>
        <begin position="2407"/>
        <end position="2707"/>
    </location>
</feature>
<dbReference type="PROSITE" id="PS51450">
    <property type="entry name" value="LRR"/>
    <property type="match status" value="1"/>
</dbReference>
<name>A0AA88RQC4_9ASTE</name>
<evidence type="ECO:0000256" key="16">
    <source>
        <dbReference type="ARBA" id="ARBA00023136"/>
    </source>
</evidence>
<dbReference type="SMART" id="SM00369">
    <property type="entry name" value="LRR_TYP"/>
    <property type="match status" value="10"/>
</dbReference>
<evidence type="ECO:0000256" key="22">
    <source>
        <dbReference type="SAM" id="MobiDB-lite"/>
    </source>
</evidence>
<feature type="binding site" evidence="21">
    <location>
        <position position="2435"/>
    </location>
    <ligand>
        <name>ATP</name>
        <dbReference type="ChEBI" id="CHEBI:30616"/>
    </ligand>
</feature>
<comment type="caution">
    <text evidence="26">The sequence shown here is derived from an EMBL/GenBank/DDBJ whole genome shotgun (WGS) entry which is preliminary data.</text>
</comment>
<keyword evidence="7" id="KW-0433">Leucine-rich repeat</keyword>
<keyword evidence="13" id="KW-0418">Kinase</keyword>
<feature type="binding site" evidence="21">
    <location>
        <position position="701"/>
    </location>
    <ligand>
        <name>ATP</name>
        <dbReference type="ChEBI" id="CHEBI:30616"/>
    </ligand>
</feature>
<dbReference type="Pfam" id="PF00069">
    <property type="entry name" value="Pkinase"/>
    <property type="match status" value="2"/>
</dbReference>
<protein>
    <recommendedName>
        <fullName evidence="3">non-specific serine/threonine protein kinase</fullName>
        <ecNumber evidence="3">2.7.11.1</ecNumber>
    </recommendedName>
</protein>
<evidence type="ECO:0000256" key="3">
    <source>
        <dbReference type="ARBA" id="ARBA00012513"/>
    </source>
</evidence>
<evidence type="ECO:0000256" key="2">
    <source>
        <dbReference type="ARBA" id="ARBA00004479"/>
    </source>
</evidence>
<dbReference type="FunFam" id="3.80.10.10:FF:000542">
    <property type="entry name" value="Leucine-rich repeat protein kinase family protein"/>
    <property type="match status" value="1"/>
</dbReference>
<feature type="transmembrane region" description="Helical" evidence="23">
    <location>
        <begin position="1493"/>
        <end position="1516"/>
    </location>
</feature>
<dbReference type="InterPro" id="IPR032675">
    <property type="entry name" value="LRR_dom_sf"/>
</dbReference>
<reference evidence="26" key="1">
    <citation type="submission" date="2022-12" db="EMBL/GenBank/DDBJ databases">
        <title>Draft genome assemblies for two species of Escallonia (Escalloniales).</title>
        <authorList>
            <person name="Chanderbali A."/>
            <person name="Dervinis C."/>
            <person name="Anghel I."/>
            <person name="Soltis D."/>
            <person name="Soltis P."/>
            <person name="Zapata F."/>
        </authorList>
    </citation>
    <scope>NUCLEOTIDE SEQUENCE</scope>
    <source>
        <strain evidence="26">UCBG92.1500</strain>
        <tissue evidence="26">Leaf</tissue>
    </source>
</reference>
<dbReference type="PROSITE" id="PS50011">
    <property type="entry name" value="PROTEIN_KINASE_DOM"/>
    <property type="match status" value="3"/>
</dbReference>
<dbReference type="Pfam" id="PF00560">
    <property type="entry name" value="LRR_1"/>
    <property type="match status" value="2"/>
</dbReference>
<feature type="domain" description="Protein kinase" evidence="25">
    <location>
        <begin position="1564"/>
        <end position="1837"/>
    </location>
</feature>
<feature type="domain" description="Protein kinase" evidence="25">
    <location>
        <begin position="673"/>
        <end position="946"/>
    </location>
</feature>
<evidence type="ECO:0000256" key="15">
    <source>
        <dbReference type="ARBA" id="ARBA00022989"/>
    </source>
</evidence>
<dbReference type="Gene3D" id="3.30.200.20">
    <property type="entry name" value="Phosphorylase Kinase, domain 1"/>
    <property type="match status" value="3"/>
</dbReference>
<keyword evidence="6" id="KW-0597">Phosphoprotein</keyword>
<dbReference type="Gene3D" id="3.80.10.10">
    <property type="entry name" value="Ribonuclease Inhibitor"/>
    <property type="match status" value="7"/>
</dbReference>
<feature type="binding site" evidence="21">
    <location>
        <position position="1592"/>
    </location>
    <ligand>
        <name>ATP</name>
        <dbReference type="ChEBI" id="CHEBI:30616"/>
    </ligand>
</feature>
<evidence type="ECO:0000256" key="9">
    <source>
        <dbReference type="ARBA" id="ARBA00022692"/>
    </source>
</evidence>
<evidence type="ECO:0000256" key="18">
    <source>
        <dbReference type="ARBA" id="ARBA00023180"/>
    </source>
</evidence>
<sequence>MSRRITVYLLVVSLQILAITADNSDYVGLNALKEEWENTPPNWVGSDPCAGWEGIRCINSRVTSITLASMGLIGQLSGDIQSLSELQTLDLSYNQGLIGPIPPAIGTLEKLSSLSLVGCSFSGPIPDEIGSLQQLVFLSLNINSFIGSIPASIGNLSNLNWLDLADNKLNGKIPVSTGTTPGLDMLVKAKHFHFGNNRLSGEIPSQLFNSKLTLKHVTFTEVGAEGRGGITWRLTFAGTGTRQVGLSQFANFQVEYLPRKVRLFENNDLSGSIPSTLGLVQTLEVLRLDRNSLSEPVPSNLNNLTHLNELFLSNNKLTGPVPNLTGMSLLNYVDMSNNSFESSDVPPWFSTLRSLTTLNMEQTQLQGQLPVDFFSIPQLQTTVLRNNQLNGTLDIGPSHSNQLQLVDLQNNMITDFTQTAGYDKKLILIGNPFCRESGSPNKYCTLPQRPNSSYSTPPANCVPSSCTSDQISSPNCNCAYPYTGILSFRAPSFSDLENSSIYTSLQSALMQSFQTHKLPVDSVSLSNPTKNLVDYLILSLKIFPSGEAYFNRTGISGIGFVLSNQTFKPPQSFGPFYFNGSGYGYFTVVSEGKHKSSNNGIAIGAAVGGSALVLLLVLAGVYAFSQKKRAERANKQNHPFASWDGSKNSGGVPQLKGARCFSFDELKKWTNNFSEANNIGSGGYGMVYRGTLPSGQLIAIKRAQQGSTQGGLEFKTEIELLSRVHHKNVVGLVGFCFERAEQMLVYEFIANGTLRESLLGKSGIRLDWTRRLRIAIGAAKGIQYLHDLADPPIIHRDIKSNNILLDERLNAKVADFGLSKPVGDVAKGHVTTQVKGTMGYMDPEYYMTQQLTEKSDVYSFGVVLLELITARSPIEKGKYIVRAVRQPMDRTKDLYNLQGILDPAIGLGTELRGLEKFVDLALSCVEEAGHKRPTMSEVVKEIESIMELAGLNPNAESAPTSASYESFDHPYSNNSLFSYSGAYPPSEIELNQVVESKLKRLTGSQGSLGAFTVATLNALKSSWQNLPPNWKGSDPCMDVTGSQFGDIPSLSGLQYLDLSNNIGLKGTLPPSIGNLKNLSTLMLVGCSFFGPIPESIGSLQQLVFLALNSNSFTGPIPPSIGNLSKLSWLDLSDNKLNGSIPVSSGATPGLDMLLNANHFHLSKNQLSGIIQPRLFSSNMSLIHVVLDNNLLIGNIPPTLGYVQTLELVRLDRNSLNGFIPSNLNNLTSVSELFLSNNNLDGSIPDLTGMNLLTYVVMEKTQLQGQLPINLFQLPQLENVDLRNNRLNGTLDIRTSSSSNLTLNLQNNSISDFNQKNGYNVELTLVDNPICEGAGATGKYCTVQKANSPYITPSNGCTPVICRSKKILSPNCKCAQPYVGTLHFFSFSFSNLENSSYSRSLAGSLMAAFLSSQLPVDSVSLSNPTIDIYSYLQFTLQVFPSGQENFNRTGVSTIGSLLNRQPLQLQSYFGPLFFIDENYCCFSGENKSRNIGGIVGATIASCVLVLLFLCAGVYVFLRKQRGKRANERNNPFATWEQDRSNGSIPQLKGARFFLFEELRKYTNNFSEGNSIGVGGYGKVYRGSLPTGELVAIKRAQQGSLQGALEFKTEIELLSRIHHKNVVSLVGFYYGQGEQILVYEYISNGTLKENLSGKSGSRWDWMRRLSVALDSAKGLAYLHELANPPIIHRDIKSTNILLDDHLTAKVADFGLSKLIGDSEKGYVSTQVKGTLGYMDPEYYMTQQLTDKSDVYSFGVVLLELLTARAPIQEGRHIVREVKETMDRSKDQYNLDEIIDPNLGVSPTLGGLEKFVDLAMSCVRDSGADRPTMGEVVREIESIMELARPNSSKESPLNSSSSHEGNKHHPYHSETVSDYSGSGFFFPFETEVLLPLVVCTHIVVIAALTDVNDLAVLHALKSSWKNLPPNWKGSDPCGSGWEGINCTRSRVTSLALNSNSFIGSIPPSIGYLSKLSWLDLSDNQLSGSIPVSSGTAPGLDMLLNARHLIFDNNKLTGEIPPTLGLVKNLEMVRLDSNFLSGSVPPSVNKLKNVTELNLSNNDLTGSLPNLTGMNFLSYVDMSNNSFDVAEFPSWLTDLQSLTTLLMENTQLRGQIPVNFFRLPQLENVMLGHNHLNGTLDLGNSYRSNLMLDLRNNSITTFRQDIGFSMNITLLNNPICEGTGKAARYCTIQKPGSPYIMLPDSCTPVACSADKILSLNCKCAHPYTGTMHFFSFSFSNLENSSYFKYLQGSLMSTFLANQLPVDSVSLSNPTIDLYSYLQFRLQIFPSGQDYFNRTVVSNIGYLLNRQVQIQDYFGPSFFIDEKYCCLPVSAGNKSSNTGVIVGATVGSSMLVLLLLCAGLYAFRQKRKAERAIKDNSPFASWDPDKGNGSIPQLKGARCFSFEELQKCTNNFSEVNSIGSGGYGKVYKGALDTGQLVAIKRAQQGSLQGAIEFKAEIELLSRIHHKNVVSLAGFCYGQGEQILVYEYISNGTLKENLSGKSGIRLDWGKRLRVALDSARGLAYLHELANPPIIHRDIKSNNILLDDHLNAKVADFGLSKPISDVAKGHVSTQVKGTMIQQWKRATLLRPAIHSHYNVFDMWCIDGYMDPEYYMTEQLTKKSDVYSFGIVLLELLTSRAPIQQGRYIVREVMEAMHNSEDPYNLNEVLDPVLRSGPKLQGLDKFVNLAMNCVKESGADRPAMDEVVRVIESIIQLNLHNGSASTLPSQDEMSRNDLYEPHGTVESDLYHHVDDDDNSRTFLPFETQHK</sequence>
<keyword evidence="4" id="KW-1003">Cell membrane</keyword>
<evidence type="ECO:0000313" key="26">
    <source>
        <dbReference type="EMBL" id="KAK2993637.1"/>
    </source>
</evidence>
<evidence type="ECO:0000259" key="25">
    <source>
        <dbReference type="PROSITE" id="PS50011"/>
    </source>
</evidence>
<dbReference type="InterPro" id="IPR003591">
    <property type="entry name" value="Leu-rich_rpt_typical-subtyp"/>
</dbReference>
<dbReference type="GO" id="GO:0005886">
    <property type="term" value="C:plasma membrane"/>
    <property type="evidence" value="ECO:0007669"/>
    <property type="project" value="UniProtKB-SubCell"/>
</dbReference>
<keyword evidence="18" id="KW-0325">Glycoprotein</keyword>
<evidence type="ECO:0000256" key="24">
    <source>
        <dbReference type="SAM" id="SignalP"/>
    </source>
</evidence>
<evidence type="ECO:0000256" key="14">
    <source>
        <dbReference type="ARBA" id="ARBA00022840"/>
    </source>
</evidence>
<dbReference type="EC" id="2.7.11.1" evidence="3"/>
<dbReference type="InterPro" id="IPR011009">
    <property type="entry name" value="Kinase-like_dom_sf"/>
</dbReference>
<evidence type="ECO:0000256" key="1">
    <source>
        <dbReference type="ARBA" id="ARBA00004162"/>
    </source>
</evidence>
<dbReference type="Pfam" id="PF23598">
    <property type="entry name" value="LRR_14"/>
    <property type="match status" value="1"/>
</dbReference>
<evidence type="ECO:0000256" key="13">
    <source>
        <dbReference type="ARBA" id="ARBA00022777"/>
    </source>
</evidence>
<evidence type="ECO:0000256" key="17">
    <source>
        <dbReference type="ARBA" id="ARBA00023170"/>
    </source>
</evidence>
<keyword evidence="14 21" id="KW-0067">ATP-binding</keyword>
<dbReference type="GO" id="GO:0051707">
    <property type="term" value="P:response to other organism"/>
    <property type="evidence" value="ECO:0007669"/>
    <property type="project" value="UniProtKB-ARBA"/>
</dbReference>
<dbReference type="PROSITE" id="PS00107">
    <property type="entry name" value="PROTEIN_KINASE_ATP"/>
    <property type="match status" value="3"/>
</dbReference>
<evidence type="ECO:0000256" key="23">
    <source>
        <dbReference type="SAM" id="Phobius"/>
    </source>
</evidence>
<dbReference type="GO" id="GO:0006952">
    <property type="term" value="P:defense response"/>
    <property type="evidence" value="ECO:0007669"/>
    <property type="project" value="UniProtKB-ARBA"/>
</dbReference>
<keyword evidence="5" id="KW-0723">Serine/threonine-protein kinase</keyword>
<keyword evidence="15 23" id="KW-1133">Transmembrane helix</keyword>